<dbReference type="AlphaFoldDB" id="M2MSN1"/>
<proteinExistence type="inferred from homology"/>
<evidence type="ECO:0000256" key="10">
    <source>
        <dbReference type="SAM" id="Phobius"/>
    </source>
</evidence>
<name>M2MSN1_BAUPA</name>
<keyword evidence="12" id="KW-1185">Reference proteome</keyword>
<dbReference type="KEGG" id="bcom:BAUCODRAFT_41570"/>
<keyword evidence="6" id="KW-0256">Endoplasmic reticulum</keyword>
<evidence type="ECO:0000256" key="8">
    <source>
        <dbReference type="ARBA" id="ARBA00023136"/>
    </source>
</evidence>
<dbReference type="OMA" id="AEHKYAV"/>
<dbReference type="RefSeq" id="XP_007678112.1">
    <property type="nucleotide sequence ID" value="XM_007679922.1"/>
</dbReference>
<accession>M2MSN1</accession>
<organism evidence="11 12">
    <name type="scientific">Baudoinia panamericana (strain UAMH 10762)</name>
    <name type="common">Angels' share fungus</name>
    <name type="synonym">Baudoinia compniacensis (strain UAMH 10762)</name>
    <dbReference type="NCBI Taxonomy" id="717646"/>
    <lineage>
        <taxon>Eukaryota</taxon>
        <taxon>Fungi</taxon>
        <taxon>Dikarya</taxon>
        <taxon>Ascomycota</taxon>
        <taxon>Pezizomycotina</taxon>
        <taxon>Dothideomycetes</taxon>
        <taxon>Dothideomycetidae</taxon>
        <taxon>Mycosphaerellales</taxon>
        <taxon>Teratosphaeriaceae</taxon>
        <taxon>Baudoinia</taxon>
    </lineage>
</organism>
<dbReference type="GO" id="GO:0042765">
    <property type="term" value="C:GPI-anchor transamidase complex"/>
    <property type="evidence" value="ECO:0007669"/>
    <property type="project" value="InterPro"/>
</dbReference>
<evidence type="ECO:0000313" key="11">
    <source>
        <dbReference type="EMBL" id="EMC94498.1"/>
    </source>
</evidence>
<dbReference type="STRING" id="717646.M2MSN1"/>
<dbReference type="Pfam" id="PF10510">
    <property type="entry name" value="PIG-S"/>
    <property type="match status" value="1"/>
</dbReference>
<comment type="pathway">
    <text evidence="2">Glycolipid biosynthesis; glycosylphosphatidylinositol-anchor biosynthesis.</text>
</comment>
<dbReference type="PANTHER" id="PTHR21072:SF13">
    <property type="entry name" value="GPI TRANSAMIDASE COMPONENT PIG-S"/>
    <property type="match status" value="1"/>
</dbReference>
<evidence type="ECO:0000256" key="7">
    <source>
        <dbReference type="ARBA" id="ARBA00022989"/>
    </source>
</evidence>
<keyword evidence="8 10" id="KW-0472">Membrane</keyword>
<keyword evidence="7 10" id="KW-1133">Transmembrane helix</keyword>
<evidence type="ECO:0000256" key="5">
    <source>
        <dbReference type="ARBA" id="ARBA00022692"/>
    </source>
</evidence>
<protein>
    <recommendedName>
        <fullName evidence="13">GPI transamidase component PIG-S</fullName>
    </recommendedName>
</protein>
<evidence type="ECO:0008006" key="13">
    <source>
        <dbReference type="Google" id="ProtNLM"/>
    </source>
</evidence>
<keyword evidence="9" id="KW-0325">Glycoprotein</keyword>
<dbReference type="HOGENOM" id="CLU_010026_3_1_1"/>
<dbReference type="GO" id="GO:0016255">
    <property type="term" value="P:attachment of GPI anchor to protein"/>
    <property type="evidence" value="ECO:0007669"/>
    <property type="project" value="InterPro"/>
</dbReference>
<dbReference type="GO" id="GO:0006506">
    <property type="term" value="P:GPI anchor biosynthetic process"/>
    <property type="evidence" value="ECO:0007669"/>
    <property type="project" value="UniProtKB-UniPathway"/>
</dbReference>
<evidence type="ECO:0000256" key="2">
    <source>
        <dbReference type="ARBA" id="ARBA00004687"/>
    </source>
</evidence>
<comment type="similarity">
    <text evidence="3">Belongs to the PIGS family.</text>
</comment>
<dbReference type="GeneID" id="19114120"/>
<keyword evidence="4" id="KW-0337">GPI-anchor biosynthesis</keyword>
<evidence type="ECO:0000256" key="3">
    <source>
        <dbReference type="ARBA" id="ARBA00005316"/>
    </source>
</evidence>
<evidence type="ECO:0000256" key="4">
    <source>
        <dbReference type="ARBA" id="ARBA00022502"/>
    </source>
</evidence>
<dbReference type="Proteomes" id="UP000011761">
    <property type="component" value="Unassembled WGS sequence"/>
</dbReference>
<evidence type="ECO:0000256" key="9">
    <source>
        <dbReference type="ARBA" id="ARBA00023180"/>
    </source>
</evidence>
<feature type="transmembrane region" description="Helical" evidence="10">
    <location>
        <begin position="12"/>
        <end position="32"/>
    </location>
</feature>
<dbReference type="InterPro" id="IPR019540">
    <property type="entry name" value="PtdIno-glycan_biosynth_class_S"/>
</dbReference>
<feature type="non-terminal residue" evidence="11">
    <location>
        <position position="505"/>
    </location>
</feature>
<dbReference type="eggNOG" id="KOG2459">
    <property type="taxonomic scope" value="Eukaryota"/>
</dbReference>
<feature type="non-terminal residue" evidence="11">
    <location>
        <position position="1"/>
    </location>
</feature>
<evidence type="ECO:0000256" key="6">
    <source>
        <dbReference type="ARBA" id="ARBA00022824"/>
    </source>
</evidence>
<gene>
    <name evidence="11" type="ORF">BAUCODRAFT_41570</name>
</gene>
<dbReference type="PANTHER" id="PTHR21072">
    <property type="entry name" value="GPI TRANSAMIDASE COMPONENT PIG-S"/>
    <property type="match status" value="1"/>
</dbReference>
<dbReference type="EMBL" id="KB445558">
    <property type="protein sequence ID" value="EMC94498.1"/>
    <property type="molecule type" value="Genomic_DNA"/>
</dbReference>
<reference evidence="11 12" key="1">
    <citation type="journal article" date="2012" name="PLoS Pathog.">
        <title>Diverse lifestyles and strategies of plant pathogenesis encoded in the genomes of eighteen Dothideomycetes fungi.</title>
        <authorList>
            <person name="Ohm R.A."/>
            <person name="Feau N."/>
            <person name="Henrissat B."/>
            <person name="Schoch C.L."/>
            <person name="Horwitz B.A."/>
            <person name="Barry K.W."/>
            <person name="Condon B.J."/>
            <person name="Copeland A.C."/>
            <person name="Dhillon B."/>
            <person name="Glaser F."/>
            <person name="Hesse C.N."/>
            <person name="Kosti I."/>
            <person name="LaButti K."/>
            <person name="Lindquist E.A."/>
            <person name="Lucas S."/>
            <person name="Salamov A.A."/>
            <person name="Bradshaw R.E."/>
            <person name="Ciuffetti L."/>
            <person name="Hamelin R.C."/>
            <person name="Kema G.H.J."/>
            <person name="Lawrence C."/>
            <person name="Scott J.A."/>
            <person name="Spatafora J.W."/>
            <person name="Turgeon B.G."/>
            <person name="de Wit P.J.G.M."/>
            <person name="Zhong S."/>
            <person name="Goodwin S.B."/>
            <person name="Grigoriev I.V."/>
        </authorList>
    </citation>
    <scope>NUCLEOTIDE SEQUENCE [LARGE SCALE GENOMIC DNA]</scope>
    <source>
        <strain evidence="11 12">UAMH 10762</strain>
    </source>
</reference>
<dbReference type="UniPathway" id="UPA00196"/>
<keyword evidence="5 10" id="KW-0812">Transmembrane</keyword>
<evidence type="ECO:0000313" key="12">
    <source>
        <dbReference type="Proteomes" id="UP000011761"/>
    </source>
</evidence>
<dbReference type="OrthoDB" id="28748at2759"/>
<sequence>PPEPPSVQWTRRLIIVAFWVVVACLGLPYWLWTTSTYRAHLPLEVMESWSEGRACSMHFPMYIRLSVHGWSDSMEAELITQVQRRWDAVPETYPLDFRLAFGHYNDSELQRDWSMTVTVKTEPGVQPQAKLQPMSRSLDLLYGYGRSEELRLDALGSFIAEEIRNVFKDERETLSYMLGNSPFAGDQEVLLSTEARADLEARVTRAFSYASTYHLTFSLFTSGASPSTWDIDAALERYMNPLIRALSNISHFTVDTQVQLHASISPSIAGPQFDATTRDWKLQKTDLSGFVNSAEWPLSPSIGSGPTINFVLYVPAPDHSPLVLAETGGTSWLIPQWGGVQILNLGSKQSDQLTIGNLEPIMLTFANQLTSLIGLPPSPPSLALRISSLTRERATSLIISASSTLGALARLTLKLTSIAIPNTVAKSVEDTIFHLEQACKDIHVGDFQCALENARIANDQAERAFFEPSMVGQVYFPDEHKVAVYVPLLGPLAVPMVMAALKEIR</sequence>
<evidence type="ECO:0000256" key="1">
    <source>
        <dbReference type="ARBA" id="ARBA00004477"/>
    </source>
</evidence>
<comment type="subcellular location">
    <subcellularLocation>
        <location evidence="1">Endoplasmic reticulum membrane</location>
        <topology evidence="1">Multi-pass membrane protein</topology>
    </subcellularLocation>
</comment>